<name>A0A4U6SA17_BRAEL</name>
<dbReference type="Pfam" id="PF00067">
    <property type="entry name" value="p450"/>
    <property type="match status" value="1"/>
</dbReference>
<dbReference type="CDD" id="cd11037">
    <property type="entry name" value="CYP199A2-like"/>
    <property type="match status" value="1"/>
</dbReference>
<evidence type="ECO:0000313" key="6">
    <source>
        <dbReference type="Proteomes" id="UP000305095"/>
    </source>
</evidence>
<dbReference type="GO" id="GO:0005506">
    <property type="term" value="F:iron ion binding"/>
    <property type="evidence" value="ECO:0007669"/>
    <property type="project" value="InterPro"/>
</dbReference>
<keyword evidence="4" id="KW-0560">Oxidoreductase</keyword>
<keyword evidence="3 4" id="KW-0408">Iron</keyword>
<dbReference type="AlphaFoldDB" id="A0A4U6SA17"/>
<dbReference type="InterPro" id="IPR002401">
    <property type="entry name" value="Cyt_P450_E_grp-I"/>
</dbReference>
<keyword evidence="3 4" id="KW-0479">Metal-binding</keyword>
<dbReference type="InterPro" id="IPR036396">
    <property type="entry name" value="Cyt_P450_sf"/>
</dbReference>
<organism evidence="5 6">
    <name type="scientific">Bradyrhizobium elkanii</name>
    <dbReference type="NCBI Taxonomy" id="29448"/>
    <lineage>
        <taxon>Bacteria</taxon>
        <taxon>Pseudomonadati</taxon>
        <taxon>Pseudomonadota</taxon>
        <taxon>Alphaproteobacteria</taxon>
        <taxon>Hyphomicrobiales</taxon>
        <taxon>Nitrobacteraceae</taxon>
        <taxon>Bradyrhizobium</taxon>
    </lineage>
</organism>
<proteinExistence type="inferred from homology"/>
<protein>
    <submittedName>
        <fullName evidence="5">Cytochrome P450</fullName>
    </submittedName>
</protein>
<dbReference type="InterPro" id="IPR017972">
    <property type="entry name" value="Cyt_P450_CS"/>
</dbReference>
<dbReference type="RefSeq" id="WP_137476667.1">
    <property type="nucleotide sequence ID" value="NZ_SZZP01000002.1"/>
</dbReference>
<dbReference type="GO" id="GO:0020037">
    <property type="term" value="F:heme binding"/>
    <property type="evidence" value="ECO:0007669"/>
    <property type="project" value="InterPro"/>
</dbReference>
<dbReference type="SUPFAM" id="SSF48264">
    <property type="entry name" value="Cytochrome P450"/>
    <property type="match status" value="1"/>
</dbReference>
<dbReference type="Proteomes" id="UP000305095">
    <property type="component" value="Unassembled WGS sequence"/>
</dbReference>
<dbReference type="EMBL" id="SZZP01000002">
    <property type="protein sequence ID" value="TKV83182.1"/>
    <property type="molecule type" value="Genomic_DNA"/>
</dbReference>
<sequence length="407" mass="44441">MSTHVSPPASSLAGEIVRSDFDPFSPSTRADPYGTYAELRAAAPVVRLTRYDIWAVPRFAEVKTIFGDHVNFSNAGGAGLANHFKEKPWRPPSIVLEADPPLHTRTRAVLARILSPGAMRRLADDFKAMAMRLVDGLVERGSFDAIKDIAEVFPVSVFPDALGIDQEGRENFLTYGAMVFAGFGPENDYFRDLMQQAPRVLPWVAARCQREALRPGSFGAQVYEAADAGEISAEEAPLLVRSLLSAGLDTTISAIGMALYTLARHPEQWSLLAADPSLSRAAFDETLRFDSPAPFVFRTTPHDTEIAGVRIGKHEKVLLLLASANRDETRWEHADQFDVRRRLSGHMGFGVGIHGCVGQMVARLEAEAVITALAGRVKQFEIAGPTAFRDSSGLRALGTMPVRVMPK</sequence>
<gene>
    <name evidence="5" type="ORF">FDV58_02750</name>
</gene>
<comment type="cofactor">
    <cofactor evidence="1 3">
        <name>heme</name>
        <dbReference type="ChEBI" id="CHEBI:30413"/>
    </cofactor>
</comment>
<accession>A0A4U6SA17</accession>
<dbReference type="InterPro" id="IPR001128">
    <property type="entry name" value="Cyt_P450"/>
</dbReference>
<evidence type="ECO:0000256" key="3">
    <source>
        <dbReference type="PIRSR" id="PIRSR602401-1"/>
    </source>
</evidence>
<evidence type="ECO:0000256" key="1">
    <source>
        <dbReference type="ARBA" id="ARBA00001971"/>
    </source>
</evidence>
<dbReference type="PANTHER" id="PTHR46696:SF1">
    <property type="entry name" value="CYTOCHROME P450 YJIB-RELATED"/>
    <property type="match status" value="1"/>
</dbReference>
<comment type="caution">
    <text evidence="5">The sequence shown here is derived from an EMBL/GenBank/DDBJ whole genome shotgun (WGS) entry which is preliminary data.</text>
</comment>
<dbReference type="GO" id="GO:0004497">
    <property type="term" value="F:monooxygenase activity"/>
    <property type="evidence" value="ECO:0007669"/>
    <property type="project" value="UniProtKB-KW"/>
</dbReference>
<evidence type="ECO:0000256" key="2">
    <source>
        <dbReference type="ARBA" id="ARBA00010617"/>
    </source>
</evidence>
<evidence type="ECO:0000313" key="5">
    <source>
        <dbReference type="EMBL" id="TKV83182.1"/>
    </source>
</evidence>
<dbReference type="Gene3D" id="1.10.630.10">
    <property type="entry name" value="Cytochrome P450"/>
    <property type="match status" value="1"/>
</dbReference>
<dbReference type="PRINTS" id="PR00385">
    <property type="entry name" value="P450"/>
</dbReference>
<dbReference type="PANTHER" id="PTHR46696">
    <property type="entry name" value="P450, PUTATIVE (EUROFUNG)-RELATED"/>
    <property type="match status" value="1"/>
</dbReference>
<keyword evidence="4" id="KW-0503">Monooxygenase</keyword>
<dbReference type="PROSITE" id="PS00086">
    <property type="entry name" value="CYTOCHROME_P450"/>
    <property type="match status" value="1"/>
</dbReference>
<dbReference type="PRINTS" id="PR00463">
    <property type="entry name" value="EP450I"/>
</dbReference>
<evidence type="ECO:0000256" key="4">
    <source>
        <dbReference type="RuleBase" id="RU000461"/>
    </source>
</evidence>
<keyword evidence="3 4" id="KW-0349">Heme</keyword>
<reference evidence="5 6" key="1">
    <citation type="submission" date="2019-05" db="EMBL/GenBank/DDBJ databases">
        <title>Draft Genome of Bradyrhizobium elkanii strain SEMIA 938, Used in Commercial Inoculants for Lupinus spp. in Brazil.</title>
        <authorList>
            <person name="Hungria M."/>
            <person name="Delamuta J.R.M."/>
            <person name="Ribeiro R.A."/>
            <person name="Nogueira M.A."/>
        </authorList>
    </citation>
    <scope>NUCLEOTIDE SEQUENCE [LARGE SCALE GENOMIC DNA]</scope>
    <source>
        <strain evidence="5 6">Semia 938</strain>
    </source>
</reference>
<feature type="binding site" description="axial binding residue" evidence="3">
    <location>
        <position position="356"/>
    </location>
    <ligand>
        <name>heme</name>
        <dbReference type="ChEBI" id="CHEBI:30413"/>
    </ligand>
    <ligandPart>
        <name>Fe</name>
        <dbReference type="ChEBI" id="CHEBI:18248"/>
    </ligandPart>
</feature>
<dbReference type="GO" id="GO:0016705">
    <property type="term" value="F:oxidoreductase activity, acting on paired donors, with incorporation or reduction of molecular oxygen"/>
    <property type="evidence" value="ECO:0007669"/>
    <property type="project" value="InterPro"/>
</dbReference>
<comment type="similarity">
    <text evidence="2 4">Belongs to the cytochrome P450 family.</text>
</comment>